<dbReference type="Pfam" id="PF00589">
    <property type="entry name" value="Phage_integrase"/>
    <property type="match status" value="1"/>
</dbReference>
<dbReference type="PANTHER" id="PTHR30349:SF64">
    <property type="entry name" value="PROPHAGE INTEGRASE INTD-RELATED"/>
    <property type="match status" value="1"/>
</dbReference>
<proteinExistence type="inferred from homology"/>
<dbReference type="GO" id="GO:0006310">
    <property type="term" value="P:DNA recombination"/>
    <property type="evidence" value="ECO:0007669"/>
    <property type="project" value="UniProtKB-KW"/>
</dbReference>
<keyword evidence="6" id="KW-1185">Reference proteome</keyword>
<dbReference type="KEGG" id="ftj:FTUN_0625"/>
<dbReference type="Gene3D" id="1.10.150.130">
    <property type="match status" value="1"/>
</dbReference>
<evidence type="ECO:0000256" key="3">
    <source>
        <dbReference type="ARBA" id="ARBA00023172"/>
    </source>
</evidence>
<dbReference type="PANTHER" id="PTHR30349">
    <property type="entry name" value="PHAGE INTEGRASE-RELATED"/>
    <property type="match status" value="1"/>
</dbReference>
<dbReference type="GO" id="GO:0003677">
    <property type="term" value="F:DNA binding"/>
    <property type="evidence" value="ECO:0007669"/>
    <property type="project" value="UniProtKB-KW"/>
</dbReference>
<accession>A0A6M5YJH9</accession>
<evidence type="ECO:0000313" key="5">
    <source>
        <dbReference type="EMBL" id="QJW93122.1"/>
    </source>
</evidence>
<dbReference type="RefSeq" id="WP_171469384.1">
    <property type="nucleotide sequence ID" value="NZ_CP053452.2"/>
</dbReference>
<feature type="domain" description="Tyr recombinase" evidence="4">
    <location>
        <begin position="152"/>
        <end position="331"/>
    </location>
</feature>
<dbReference type="InterPro" id="IPR050090">
    <property type="entry name" value="Tyrosine_recombinase_XerCD"/>
</dbReference>
<dbReference type="CDD" id="cd00796">
    <property type="entry name" value="INT_Rci_Hp1_C"/>
    <property type="match status" value="1"/>
</dbReference>
<evidence type="ECO:0000313" key="6">
    <source>
        <dbReference type="Proteomes" id="UP000503447"/>
    </source>
</evidence>
<dbReference type="InterPro" id="IPR013762">
    <property type="entry name" value="Integrase-like_cat_sf"/>
</dbReference>
<dbReference type="GO" id="GO:0015074">
    <property type="term" value="P:DNA integration"/>
    <property type="evidence" value="ECO:0007669"/>
    <property type="project" value="InterPro"/>
</dbReference>
<dbReference type="Proteomes" id="UP000503447">
    <property type="component" value="Chromosome"/>
</dbReference>
<evidence type="ECO:0000256" key="1">
    <source>
        <dbReference type="ARBA" id="ARBA00008857"/>
    </source>
</evidence>
<name>A0A6M5YJH9_9BACT</name>
<comment type="similarity">
    <text evidence="1">Belongs to the 'phage' integrase family.</text>
</comment>
<dbReference type="AlphaFoldDB" id="A0A6M5YJH9"/>
<dbReference type="InterPro" id="IPR010998">
    <property type="entry name" value="Integrase_recombinase_N"/>
</dbReference>
<dbReference type="InterPro" id="IPR011010">
    <property type="entry name" value="DNA_brk_join_enz"/>
</dbReference>
<dbReference type="EMBL" id="CP053452">
    <property type="protein sequence ID" value="QJW93122.1"/>
    <property type="molecule type" value="Genomic_DNA"/>
</dbReference>
<evidence type="ECO:0000256" key="2">
    <source>
        <dbReference type="ARBA" id="ARBA00023125"/>
    </source>
</evidence>
<dbReference type="InterPro" id="IPR002104">
    <property type="entry name" value="Integrase_catalytic"/>
</dbReference>
<gene>
    <name evidence="5" type="ORF">FTUN_0625</name>
</gene>
<keyword evidence="3" id="KW-0233">DNA recombination</keyword>
<protein>
    <recommendedName>
        <fullName evidence="4">Tyr recombinase domain-containing protein</fullName>
    </recommendedName>
</protein>
<keyword evidence="2" id="KW-0238">DNA-binding</keyword>
<organism evidence="5 6">
    <name type="scientific">Frigoriglobus tundricola</name>
    <dbReference type="NCBI Taxonomy" id="2774151"/>
    <lineage>
        <taxon>Bacteria</taxon>
        <taxon>Pseudomonadati</taxon>
        <taxon>Planctomycetota</taxon>
        <taxon>Planctomycetia</taxon>
        <taxon>Gemmatales</taxon>
        <taxon>Gemmataceae</taxon>
        <taxon>Frigoriglobus</taxon>
    </lineage>
</organism>
<dbReference type="PROSITE" id="PS51898">
    <property type="entry name" value="TYR_RECOMBINASE"/>
    <property type="match status" value="1"/>
</dbReference>
<evidence type="ECO:0000259" key="4">
    <source>
        <dbReference type="PROSITE" id="PS51898"/>
    </source>
</evidence>
<dbReference type="Gene3D" id="1.10.443.10">
    <property type="entry name" value="Intergrase catalytic core"/>
    <property type="match status" value="1"/>
</dbReference>
<reference evidence="6" key="1">
    <citation type="submission" date="2020-05" db="EMBL/GenBank/DDBJ databases">
        <title>Frigoriglobus tundricola gen. nov., sp. nov., a psychrotolerant cellulolytic planctomycete of the family Gemmataceae with two divergent copies of 16S rRNA gene.</title>
        <authorList>
            <person name="Kulichevskaya I.S."/>
            <person name="Ivanova A.A."/>
            <person name="Naumoff D.G."/>
            <person name="Beletsky A.V."/>
            <person name="Rijpstra W.I.C."/>
            <person name="Sinninghe Damste J.S."/>
            <person name="Mardanov A.V."/>
            <person name="Ravin N.V."/>
            <person name="Dedysh S.N."/>
        </authorList>
    </citation>
    <scope>NUCLEOTIDE SEQUENCE [LARGE SCALE GENOMIC DNA]</scope>
    <source>
        <strain evidence="6">PL17</strain>
    </source>
</reference>
<dbReference type="SUPFAM" id="SSF56349">
    <property type="entry name" value="DNA breaking-rejoining enzymes"/>
    <property type="match status" value="1"/>
</dbReference>
<sequence>MREAKPWFRKFDSWWYVEVGGKQVKLAKGKDNRPEAVKQFHILMAGTKPAAPKTLTAAEVCDLFLQHSKREHEVETFTWHAHYLQSFCDRCGHLKSSDLIPFHLTSWLDANEWKAARRHATGIVKRAFAWCREQGLITTDPFESVSVPKGGKRERVLTEDERKEILGAIRDPQFRDFVFAMQETGCRPGEVRKVTAADVHLDAGVWVLGKHKTAKKTQKPRVVYLTPAMVELCKKLIEKNPEGPIFRGPRRNSPYSTNAVRIRFMRLREKLPHLAGVVAYSYRHTYCTDALVNGVGVAQVAELMGHTSTEMVTSVYSKLSGQVAHLREAAKKATGA</sequence>